<evidence type="ECO:0000313" key="2">
    <source>
        <dbReference type="Proteomes" id="UP000198461"/>
    </source>
</evidence>
<keyword evidence="2" id="KW-1185">Reference proteome</keyword>
<dbReference type="Proteomes" id="UP000198461">
    <property type="component" value="Unassembled WGS sequence"/>
</dbReference>
<dbReference type="AlphaFoldDB" id="A0A1N6GND8"/>
<dbReference type="RefSeq" id="WP_074201678.1">
    <property type="nucleotide sequence ID" value="NZ_FSRE01000003.1"/>
</dbReference>
<dbReference type="OrthoDB" id="5611971at2"/>
<accession>A0A1N6GND8</accession>
<organism evidence="1 2">
    <name type="scientific">Sulfurivirga caldicuralii</name>
    <dbReference type="NCBI Taxonomy" id="364032"/>
    <lineage>
        <taxon>Bacteria</taxon>
        <taxon>Pseudomonadati</taxon>
        <taxon>Pseudomonadota</taxon>
        <taxon>Gammaproteobacteria</taxon>
        <taxon>Thiotrichales</taxon>
        <taxon>Piscirickettsiaceae</taxon>
        <taxon>Sulfurivirga</taxon>
    </lineage>
</organism>
<sequence>MAKQKKETQDRRQRRRKNELPAQPALFYFMRLLERAEDRAMVREFEQADSHHFVSFELVEKFMRQVRQQNIFVFVPGWSGKSESLLITKVSFSMGGVVRLYEGISVRDEDNSFLRIYPDPKRGKIVVERLRGPDYVPKLIYAHRDECHIIRFIAHWIIDRIDWKKTRLRNLDLYKLFVRTRDERLHRQLRELNEHRQVRNIMGRGRAANG</sequence>
<evidence type="ECO:0000313" key="1">
    <source>
        <dbReference type="EMBL" id="SIO09049.1"/>
    </source>
</evidence>
<dbReference type="EMBL" id="FSRE01000003">
    <property type="protein sequence ID" value="SIO09049.1"/>
    <property type="molecule type" value="Genomic_DNA"/>
</dbReference>
<gene>
    <name evidence="1" type="ORF">SAMN05443662_1423</name>
</gene>
<protein>
    <submittedName>
        <fullName evidence="1">Uncharacterized protein</fullName>
    </submittedName>
</protein>
<reference evidence="1 2" key="1">
    <citation type="submission" date="2016-11" db="EMBL/GenBank/DDBJ databases">
        <authorList>
            <person name="Jaros S."/>
            <person name="Januszkiewicz K."/>
            <person name="Wedrychowicz H."/>
        </authorList>
    </citation>
    <scope>NUCLEOTIDE SEQUENCE [LARGE SCALE GENOMIC DNA]</scope>
    <source>
        <strain evidence="1 2">DSM 17737</strain>
    </source>
</reference>
<name>A0A1N6GND8_9GAMM</name>
<proteinExistence type="predicted"/>